<keyword evidence="7" id="KW-1185">Reference proteome</keyword>
<feature type="domain" description="HTH lysR-type" evidence="5">
    <location>
        <begin position="6"/>
        <end position="63"/>
    </location>
</feature>
<evidence type="ECO:0000256" key="1">
    <source>
        <dbReference type="ARBA" id="ARBA00009437"/>
    </source>
</evidence>
<dbReference type="SUPFAM" id="SSF53850">
    <property type="entry name" value="Periplasmic binding protein-like II"/>
    <property type="match status" value="1"/>
</dbReference>
<evidence type="ECO:0000256" key="4">
    <source>
        <dbReference type="ARBA" id="ARBA00023163"/>
    </source>
</evidence>
<keyword evidence="3" id="KW-0238">DNA-binding</keyword>
<dbReference type="EMBL" id="FNKP01000004">
    <property type="protein sequence ID" value="SDR54763.1"/>
    <property type="molecule type" value="Genomic_DNA"/>
</dbReference>
<dbReference type="PANTHER" id="PTHR30118:SF6">
    <property type="entry name" value="HTH-TYPE TRANSCRIPTIONAL REGULATOR LEUO"/>
    <property type="match status" value="1"/>
</dbReference>
<keyword evidence="4" id="KW-0804">Transcription</keyword>
<dbReference type="Pfam" id="PF00126">
    <property type="entry name" value="HTH_1"/>
    <property type="match status" value="1"/>
</dbReference>
<dbReference type="Gene3D" id="1.10.10.10">
    <property type="entry name" value="Winged helix-like DNA-binding domain superfamily/Winged helix DNA-binding domain"/>
    <property type="match status" value="1"/>
</dbReference>
<dbReference type="InterPro" id="IPR037416">
    <property type="entry name" value="NodD_PBP2"/>
</dbReference>
<protein>
    <submittedName>
        <fullName evidence="6">Transcriptional regulator, LysR family</fullName>
    </submittedName>
</protein>
<dbReference type="InterPro" id="IPR036390">
    <property type="entry name" value="WH_DNA-bd_sf"/>
</dbReference>
<proteinExistence type="inferred from homology"/>
<organism evidence="6 7">
    <name type="scientific">Paraburkholderia fungorum</name>
    <dbReference type="NCBI Taxonomy" id="134537"/>
    <lineage>
        <taxon>Bacteria</taxon>
        <taxon>Pseudomonadati</taxon>
        <taxon>Pseudomonadota</taxon>
        <taxon>Betaproteobacteria</taxon>
        <taxon>Burkholderiales</taxon>
        <taxon>Burkholderiaceae</taxon>
        <taxon>Paraburkholderia</taxon>
    </lineage>
</organism>
<evidence type="ECO:0000259" key="5">
    <source>
        <dbReference type="PROSITE" id="PS50931"/>
    </source>
</evidence>
<dbReference type="InterPro" id="IPR000847">
    <property type="entry name" value="LysR_HTH_N"/>
</dbReference>
<dbReference type="GO" id="GO:0003677">
    <property type="term" value="F:DNA binding"/>
    <property type="evidence" value="ECO:0007669"/>
    <property type="project" value="UniProtKB-KW"/>
</dbReference>
<dbReference type="RefSeq" id="WP_074774306.1">
    <property type="nucleotide sequence ID" value="NZ_FNKP01000004.1"/>
</dbReference>
<dbReference type="Gene3D" id="3.40.190.10">
    <property type="entry name" value="Periplasmic binding protein-like II"/>
    <property type="match status" value="2"/>
</dbReference>
<dbReference type="InterPro" id="IPR005119">
    <property type="entry name" value="LysR_subst-bd"/>
</dbReference>
<dbReference type="PANTHER" id="PTHR30118">
    <property type="entry name" value="HTH-TYPE TRANSCRIPTIONAL REGULATOR LEUO-RELATED"/>
    <property type="match status" value="1"/>
</dbReference>
<dbReference type="CDD" id="cd08462">
    <property type="entry name" value="PBP2_NodD"/>
    <property type="match status" value="1"/>
</dbReference>
<dbReference type="SUPFAM" id="SSF46785">
    <property type="entry name" value="Winged helix' DNA-binding domain"/>
    <property type="match status" value="1"/>
</dbReference>
<comment type="similarity">
    <text evidence="1">Belongs to the LysR transcriptional regulatory family.</text>
</comment>
<dbReference type="Proteomes" id="UP000183487">
    <property type="component" value="Unassembled WGS sequence"/>
</dbReference>
<keyword evidence="2" id="KW-0805">Transcription regulation</keyword>
<dbReference type="Pfam" id="PF03466">
    <property type="entry name" value="LysR_substrate"/>
    <property type="match status" value="1"/>
</dbReference>
<dbReference type="InterPro" id="IPR036388">
    <property type="entry name" value="WH-like_DNA-bd_sf"/>
</dbReference>
<dbReference type="OrthoDB" id="5495633at2"/>
<evidence type="ECO:0000256" key="2">
    <source>
        <dbReference type="ARBA" id="ARBA00023015"/>
    </source>
</evidence>
<evidence type="ECO:0000313" key="6">
    <source>
        <dbReference type="EMBL" id="SDR54763.1"/>
    </source>
</evidence>
<dbReference type="GO" id="GO:0003700">
    <property type="term" value="F:DNA-binding transcription factor activity"/>
    <property type="evidence" value="ECO:0007669"/>
    <property type="project" value="InterPro"/>
</dbReference>
<dbReference type="InterPro" id="IPR050389">
    <property type="entry name" value="LysR-type_TF"/>
</dbReference>
<sequence length="314" mass="35024">MRFNKLDLNLLVALDALLSERSISRAAERVNLSQSAMSNALARLRDYFGDDLLIQVGRKMELTARGEGLADPVRDVLVRVEANISTQPAFLPAESTRVFRLLVSDYTVSTLMPYVLTRVYEAAPGIRIDLRPQVAHPERALERADADMLIIPKEYCSSAHPAEVLLEEDFCCVLWKEAPLAGGLLTREDYLGAGHIVVLPAQGQPAVEDGFIKQLGVTRRVDVTTFSFASPAQMVVGTHRIATMHRRLARQAQRCEPIVIRDVPLPMPVMKQTVQWHTHRTSDAGLRWLREILKESVIAMDRSTASEHPENISG</sequence>
<dbReference type="AlphaFoldDB" id="A0A1H1JXH9"/>
<evidence type="ECO:0000313" key="7">
    <source>
        <dbReference type="Proteomes" id="UP000183487"/>
    </source>
</evidence>
<dbReference type="PROSITE" id="PS50931">
    <property type="entry name" value="HTH_LYSR"/>
    <property type="match status" value="1"/>
</dbReference>
<accession>A0A1H1JXH9</accession>
<dbReference type="PRINTS" id="PR00039">
    <property type="entry name" value="HTHLYSR"/>
</dbReference>
<evidence type="ECO:0000256" key="3">
    <source>
        <dbReference type="ARBA" id="ARBA00023125"/>
    </source>
</evidence>
<gene>
    <name evidence="6" type="ORF">SAMN05443245_7502</name>
</gene>
<name>A0A1H1JXH9_9BURK</name>
<reference evidence="7" key="1">
    <citation type="submission" date="2016-10" db="EMBL/GenBank/DDBJ databases">
        <authorList>
            <person name="Varghese N."/>
            <person name="Submissions S."/>
        </authorList>
    </citation>
    <scope>NUCLEOTIDE SEQUENCE [LARGE SCALE GENOMIC DNA]</scope>
    <source>
        <strain evidence="7">GAS106B</strain>
    </source>
</reference>